<dbReference type="InterPro" id="IPR002523">
    <property type="entry name" value="MgTranspt_CorA/ZnTranspt_ZntB"/>
</dbReference>
<evidence type="ECO:0000256" key="9">
    <source>
        <dbReference type="ARBA" id="ARBA00023065"/>
    </source>
</evidence>
<reference evidence="12 13" key="2">
    <citation type="submission" date="2020-04" db="EMBL/GenBank/DDBJ databases">
        <title>Complete genome sequence of Alteromonas pelagimontana 5.12T.</title>
        <authorList>
            <person name="Sinha R.K."/>
            <person name="Krishnan K.P."/>
            <person name="Kurian J.P."/>
        </authorList>
    </citation>
    <scope>NUCLEOTIDE SEQUENCE [LARGE SCALE GENOMIC DNA]</scope>
    <source>
        <strain evidence="12 13">5.12</strain>
    </source>
</reference>
<dbReference type="GO" id="GO:0015087">
    <property type="term" value="F:cobalt ion transmembrane transporter activity"/>
    <property type="evidence" value="ECO:0007669"/>
    <property type="project" value="TreeGrafter"/>
</dbReference>
<dbReference type="RefSeq" id="WP_075607528.1">
    <property type="nucleotide sequence ID" value="NZ_CP052766.1"/>
</dbReference>
<dbReference type="CDD" id="cd12833">
    <property type="entry name" value="ZntB-like_1"/>
    <property type="match status" value="1"/>
</dbReference>
<dbReference type="KEGG" id="apel:CA267_010510"/>
<keyword evidence="4" id="KW-1003">Cell membrane</keyword>
<feature type="transmembrane region" description="Helical" evidence="11">
    <location>
        <begin position="300"/>
        <end position="318"/>
    </location>
</feature>
<dbReference type="InterPro" id="IPR045863">
    <property type="entry name" value="CorA_TM1_TM2"/>
</dbReference>
<dbReference type="SUPFAM" id="SSF144083">
    <property type="entry name" value="Magnesium transport protein CorA, transmembrane region"/>
    <property type="match status" value="1"/>
</dbReference>
<dbReference type="Proteomes" id="UP000219285">
    <property type="component" value="Chromosome"/>
</dbReference>
<keyword evidence="9" id="KW-0406">Ion transport</keyword>
<comment type="similarity">
    <text evidence="2">Belongs to the CorA metal ion transporter (MIT) (TC 1.A.35) family.</text>
</comment>
<feature type="transmembrane region" description="Helical" evidence="11">
    <location>
        <begin position="263"/>
        <end position="288"/>
    </location>
</feature>
<accession>A0A6M4MEW5</accession>
<dbReference type="OrthoDB" id="9803484at2"/>
<keyword evidence="7" id="KW-0862">Zinc</keyword>
<protein>
    <submittedName>
        <fullName evidence="12">Zinc transporter ZntB</fullName>
    </submittedName>
</protein>
<dbReference type="GO" id="GO:0015095">
    <property type="term" value="F:magnesium ion transmembrane transporter activity"/>
    <property type="evidence" value="ECO:0007669"/>
    <property type="project" value="TreeGrafter"/>
</dbReference>
<sequence length="322" mass="36615">MTDSPAFLWAYAVKQDGSARMLKKSQLQQPVQSEEYLWVHMQSDAHDAQEVIAELNIADTVADSLMALETRPRAMAISEGVLIYLRGINKNPDADPEDMVSLRIWIEGNVIVTARRKNRKLLSVQDLRKMLEENNAPESPIEMLLLLVTKLADRIHDTVDEMDDSLVAFETSESLSKSDRQMLANLRRQAASIRRFLAPQRDALDSLLRMTKWLNQDQAMDLREQTDRITRYVEDLDLVRERAVVLQDEVRNRIGEQQGVRMYFLAMVTAVFLPLSFLTGVFGMNVAGLPGTESPEAFDVLMTAMGGLAVFMIVAMVWKRWL</sequence>
<keyword evidence="5" id="KW-0997">Cell inner membrane</keyword>
<name>A0A6M4MEW5_9ALTE</name>
<evidence type="ECO:0000256" key="4">
    <source>
        <dbReference type="ARBA" id="ARBA00022475"/>
    </source>
</evidence>
<dbReference type="Pfam" id="PF01544">
    <property type="entry name" value="CorA"/>
    <property type="match status" value="1"/>
</dbReference>
<dbReference type="GO" id="GO:0050897">
    <property type="term" value="F:cobalt ion binding"/>
    <property type="evidence" value="ECO:0007669"/>
    <property type="project" value="TreeGrafter"/>
</dbReference>
<keyword evidence="6 11" id="KW-0812">Transmembrane</keyword>
<dbReference type="Gene3D" id="1.20.58.340">
    <property type="entry name" value="Magnesium transport protein CorA, transmembrane region"/>
    <property type="match status" value="2"/>
</dbReference>
<proteinExistence type="inferred from homology"/>
<dbReference type="PANTHER" id="PTHR46494">
    <property type="entry name" value="CORA FAMILY METAL ION TRANSPORTER (EUROFUNG)"/>
    <property type="match status" value="1"/>
</dbReference>
<organism evidence="12 13">
    <name type="scientific">Alteromonas pelagimontana</name>
    <dbReference type="NCBI Taxonomy" id="1858656"/>
    <lineage>
        <taxon>Bacteria</taxon>
        <taxon>Pseudomonadati</taxon>
        <taxon>Pseudomonadota</taxon>
        <taxon>Gammaproteobacteria</taxon>
        <taxon>Alteromonadales</taxon>
        <taxon>Alteromonadaceae</taxon>
        <taxon>Alteromonas/Salinimonas group</taxon>
        <taxon>Alteromonas</taxon>
    </lineage>
</organism>
<reference evidence="13" key="1">
    <citation type="submission" date="2014-12" db="EMBL/GenBank/DDBJ databases">
        <title>Complete genome sequence of a multi-drug resistant Klebsiella pneumoniae.</title>
        <authorList>
            <person name="Hua X."/>
            <person name="Chen Q."/>
            <person name="Li X."/>
            <person name="Feng Y."/>
            <person name="Ruan Z."/>
            <person name="Yu Y."/>
        </authorList>
    </citation>
    <scope>NUCLEOTIDE SEQUENCE [LARGE SCALE GENOMIC DNA]</scope>
    <source>
        <strain evidence="13">5.12</strain>
    </source>
</reference>
<keyword evidence="3" id="KW-0813">Transport</keyword>
<evidence type="ECO:0000256" key="7">
    <source>
        <dbReference type="ARBA" id="ARBA00022833"/>
    </source>
</evidence>
<evidence type="ECO:0000313" key="13">
    <source>
        <dbReference type="Proteomes" id="UP000219285"/>
    </source>
</evidence>
<evidence type="ECO:0000256" key="11">
    <source>
        <dbReference type="SAM" id="Phobius"/>
    </source>
</evidence>
<dbReference type="GO" id="GO:0005886">
    <property type="term" value="C:plasma membrane"/>
    <property type="evidence" value="ECO:0007669"/>
    <property type="project" value="UniProtKB-SubCell"/>
</dbReference>
<evidence type="ECO:0000256" key="3">
    <source>
        <dbReference type="ARBA" id="ARBA00022448"/>
    </source>
</evidence>
<comment type="subcellular location">
    <subcellularLocation>
        <location evidence="1">Cell membrane</location>
        <topology evidence="1">Multi-pass membrane protein</topology>
    </subcellularLocation>
</comment>
<keyword evidence="13" id="KW-1185">Reference proteome</keyword>
<keyword evidence="10 11" id="KW-0472">Membrane</keyword>
<dbReference type="PANTHER" id="PTHR46494:SF3">
    <property type="entry name" value="ZINC TRANSPORT PROTEIN ZNTB"/>
    <property type="match status" value="1"/>
</dbReference>
<dbReference type="GO" id="GO:0000287">
    <property type="term" value="F:magnesium ion binding"/>
    <property type="evidence" value="ECO:0007669"/>
    <property type="project" value="TreeGrafter"/>
</dbReference>
<dbReference type="EMBL" id="CP052766">
    <property type="protein sequence ID" value="QJR81180.1"/>
    <property type="molecule type" value="Genomic_DNA"/>
</dbReference>
<dbReference type="SUPFAM" id="SSF143865">
    <property type="entry name" value="CorA soluble domain-like"/>
    <property type="match status" value="1"/>
</dbReference>
<evidence type="ECO:0000256" key="5">
    <source>
        <dbReference type="ARBA" id="ARBA00022519"/>
    </source>
</evidence>
<dbReference type="Gene3D" id="3.30.460.20">
    <property type="entry name" value="CorA soluble domain-like"/>
    <property type="match status" value="1"/>
</dbReference>
<evidence type="ECO:0000313" key="12">
    <source>
        <dbReference type="EMBL" id="QJR81180.1"/>
    </source>
</evidence>
<evidence type="ECO:0000256" key="1">
    <source>
        <dbReference type="ARBA" id="ARBA00004651"/>
    </source>
</evidence>
<dbReference type="InterPro" id="IPR045861">
    <property type="entry name" value="CorA_cytoplasmic_dom"/>
</dbReference>
<gene>
    <name evidence="12" type="ORF">CA267_010510</name>
</gene>
<keyword evidence="8 11" id="KW-1133">Transmembrane helix</keyword>
<evidence type="ECO:0000256" key="2">
    <source>
        <dbReference type="ARBA" id="ARBA00009765"/>
    </source>
</evidence>
<evidence type="ECO:0000256" key="10">
    <source>
        <dbReference type="ARBA" id="ARBA00023136"/>
    </source>
</evidence>
<evidence type="ECO:0000256" key="8">
    <source>
        <dbReference type="ARBA" id="ARBA00022989"/>
    </source>
</evidence>
<dbReference type="AlphaFoldDB" id="A0A6M4MEW5"/>
<evidence type="ECO:0000256" key="6">
    <source>
        <dbReference type="ARBA" id="ARBA00022692"/>
    </source>
</evidence>